<evidence type="ECO:0000313" key="2">
    <source>
        <dbReference type="EMBL" id="KAK1629356.1"/>
    </source>
</evidence>
<organism evidence="3 4">
    <name type="scientific">Lolium multiflorum</name>
    <name type="common">Italian ryegrass</name>
    <name type="synonym">Lolium perenne subsp. multiflorum</name>
    <dbReference type="NCBI Taxonomy" id="4521"/>
    <lineage>
        <taxon>Eukaryota</taxon>
        <taxon>Viridiplantae</taxon>
        <taxon>Streptophyta</taxon>
        <taxon>Embryophyta</taxon>
        <taxon>Tracheophyta</taxon>
        <taxon>Spermatophyta</taxon>
        <taxon>Magnoliopsida</taxon>
        <taxon>Liliopsida</taxon>
        <taxon>Poales</taxon>
        <taxon>Poaceae</taxon>
        <taxon>BOP clade</taxon>
        <taxon>Pooideae</taxon>
        <taxon>Poodae</taxon>
        <taxon>Poeae</taxon>
        <taxon>Poeae Chloroplast Group 2 (Poeae type)</taxon>
        <taxon>Loliodinae</taxon>
        <taxon>Loliinae</taxon>
        <taxon>Lolium</taxon>
    </lineage>
</organism>
<evidence type="ECO:0000313" key="3">
    <source>
        <dbReference type="EMBL" id="KAK1632238.1"/>
    </source>
</evidence>
<dbReference type="PANTHER" id="PTHR34145:SF35">
    <property type="entry name" value="F-BOX DOMAIN-CONTAINING PROTEIN"/>
    <property type="match status" value="1"/>
</dbReference>
<dbReference type="Pfam" id="PF23622">
    <property type="entry name" value="LRR_At1g61320_AtMIF1"/>
    <property type="match status" value="1"/>
</dbReference>
<dbReference type="SUPFAM" id="SSF81383">
    <property type="entry name" value="F-box domain"/>
    <property type="match status" value="1"/>
</dbReference>
<proteinExistence type="predicted"/>
<sequence length="497" mass="56081">MGQLEFMEGMQRFRLLQIRNGSVASAIRNGSPCHQDDDSHDSKRMIYSGPELPEDIWCHIHSLMLLRDAARAACVSRAFFRSWRSHPHLMFDILNIGCPGIGRGFTSRVDPILKNHSGNGLKTLKLDFTDSYDANASSCIDSWLRIVITAGIEELSLKMFSRKGEYNFPCLLLSDESESSIRYLRLVNCTFHPTVRLGRLRSLTTLHLCDVRITGDELGCLLSSCIVLQRLELRKCSEITCLKLPFLLQQLSCLQVSECRHLRMIKNEAPSVSSFLFRGGKLKLLLGESLQLKNLNIDCSHSIIYYARKELPSSAPNLESLTIYSTYEKLTTTMAPSKFLHLKYMRISLCCTYDYLSLVSFLDAAPSLETFILKVLIPPERVECQSIFGDTSPFRRVPGYRHGKLKRVNIARFYSAKSLVELACHILENATSLECLTLESTAGHYRCGLTGSAKCYPMSNHKEIPKAILAIRTYIEGIAPPTVDLNVVKPCDRCYVI</sequence>
<dbReference type="Gene3D" id="3.80.10.10">
    <property type="entry name" value="Ribonuclease Inhibitor"/>
    <property type="match status" value="1"/>
</dbReference>
<dbReference type="InterPro" id="IPR053772">
    <property type="entry name" value="At1g61320/At1g61330-like"/>
</dbReference>
<dbReference type="AlphaFoldDB" id="A0AAD8W475"/>
<comment type="caution">
    <text evidence="3">The sequence shown here is derived from an EMBL/GenBank/DDBJ whole genome shotgun (WGS) entry which is preliminary data.</text>
</comment>
<dbReference type="InterPro" id="IPR036047">
    <property type="entry name" value="F-box-like_dom_sf"/>
</dbReference>
<feature type="domain" description="At1g61320/AtMIF1 LRR" evidence="1">
    <location>
        <begin position="112"/>
        <end position="491"/>
    </location>
</feature>
<dbReference type="InterPro" id="IPR032675">
    <property type="entry name" value="LRR_dom_sf"/>
</dbReference>
<accession>A0AAD8W475</accession>
<dbReference type="Proteomes" id="UP001231189">
    <property type="component" value="Unassembled WGS sequence"/>
</dbReference>
<protein>
    <recommendedName>
        <fullName evidence="1">At1g61320/AtMIF1 LRR domain-containing protein</fullName>
    </recommendedName>
</protein>
<evidence type="ECO:0000259" key="1">
    <source>
        <dbReference type="Pfam" id="PF23622"/>
    </source>
</evidence>
<dbReference type="EMBL" id="JAUUTY010000005">
    <property type="protein sequence ID" value="KAK1632238.1"/>
    <property type="molecule type" value="Genomic_DNA"/>
</dbReference>
<dbReference type="InterPro" id="IPR055357">
    <property type="entry name" value="LRR_At1g61320_AtMIF1"/>
</dbReference>
<keyword evidence="4" id="KW-1185">Reference proteome</keyword>
<dbReference type="PANTHER" id="PTHR34145">
    <property type="entry name" value="OS02G0105600 PROTEIN"/>
    <property type="match status" value="1"/>
</dbReference>
<reference evidence="3" key="1">
    <citation type="submission" date="2023-07" db="EMBL/GenBank/DDBJ databases">
        <title>A chromosome-level genome assembly of Lolium multiflorum.</title>
        <authorList>
            <person name="Chen Y."/>
            <person name="Copetti D."/>
            <person name="Kolliker R."/>
            <person name="Studer B."/>
        </authorList>
    </citation>
    <scope>NUCLEOTIDE SEQUENCE</scope>
    <source>
        <strain evidence="3">02402/16</strain>
        <tissue evidence="3">Leaf</tissue>
    </source>
</reference>
<dbReference type="SUPFAM" id="SSF52047">
    <property type="entry name" value="RNI-like"/>
    <property type="match status" value="1"/>
</dbReference>
<name>A0AAD8W475_LOLMU</name>
<gene>
    <name evidence="2" type="ORF">QYE76_003671</name>
    <name evidence="3" type="ORF">QYE76_006553</name>
</gene>
<dbReference type="EMBL" id="JAUUTY010000005">
    <property type="protein sequence ID" value="KAK1629356.1"/>
    <property type="molecule type" value="Genomic_DNA"/>
</dbReference>
<evidence type="ECO:0000313" key="4">
    <source>
        <dbReference type="Proteomes" id="UP001231189"/>
    </source>
</evidence>